<sequence>MRTISQAYVGFICPFDLALIAGAKAILFLKFWMVKITGHLYQLWIHSSDSFAVIAQPASIDPALTFSYNQHRSIQH</sequence>
<protein>
    <submittedName>
        <fullName evidence="1">Uncharacterized protein</fullName>
    </submittedName>
</protein>
<name>A0ACC0HRS8_9ERIC</name>
<dbReference type="EMBL" id="CM045761">
    <property type="protein sequence ID" value="KAI8015856.1"/>
    <property type="molecule type" value="Genomic_DNA"/>
</dbReference>
<proteinExistence type="predicted"/>
<evidence type="ECO:0000313" key="2">
    <source>
        <dbReference type="Proteomes" id="UP001060215"/>
    </source>
</evidence>
<dbReference type="Proteomes" id="UP001060215">
    <property type="component" value="Chromosome 4"/>
</dbReference>
<reference evidence="1 2" key="1">
    <citation type="journal article" date="2022" name="Plant J.">
        <title>Chromosome-level genome of Camellia lanceoleosa provides a valuable resource for understanding genome evolution and self-incompatibility.</title>
        <authorList>
            <person name="Gong W."/>
            <person name="Xiao S."/>
            <person name="Wang L."/>
            <person name="Liao Z."/>
            <person name="Chang Y."/>
            <person name="Mo W."/>
            <person name="Hu G."/>
            <person name="Li W."/>
            <person name="Zhao G."/>
            <person name="Zhu H."/>
            <person name="Hu X."/>
            <person name="Ji K."/>
            <person name="Xiang X."/>
            <person name="Song Q."/>
            <person name="Yuan D."/>
            <person name="Jin S."/>
            <person name="Zhang L."/>
        </authorList>
    </citation>
    <scope>NUCLEOTIDE SEQUENCE [LARGE SCALE GENOMIC DNA]</scope>
    <source>
        <strain evidence="1">SQ_2022a</strain>
    </source>
</reference>
<organism evidence="1 2">
    <name type="scientific">Camellia lanceoleosa</name>
    <dbReference type="NCBI Taxonomy" id="1840588"/>
    <lineage>
        <taxon>Eukaryota</taxon>
        <taxon>Viridiplantae</taxon>
        <taxon>Streptophyta</taxon>
        <taxon>Embryophyta</taxon>
        <taxon>Tracheophyta</taxon>
        <taxon>Spermatophyta</taxon>
        <taxon>Magnoliopsida</taxon>
        <taxon>eudicotyledons</taxon>
        <taxon>Gunneridae</taxon>
        <taxon>Pentapetalae</taxon>
        <taxon>asterids</taxon>
        <taxon>Ericales</taxon>
        <taxon>Theaceae</taxon>
        <taxon>Camellia</taxon>
    </lineage>
</organism>
<evidence type="ECO:0000313" key="1">
    <source>
        <dbReference type="EMBL" id="KAI8015856.1"/>
    </source>
</evidence>
<keyword evidence="2" id="KW-1185">Reference proteome</keyword>
<accession>A0ACC0HRS8</accession>
<comment type="caution">
    <text evidence="1">The sequence shown here is derived from an EMBL/GenBank/DDBJ whole genome shotgun (WGS) entry which is preliminary data.</text>
</comment>
<gene>
    <name evidence="1" type="ORF">LOK49_LG05G02433</name>
</gene>